<dbReference type="OrthoDB" id="256869at2"/>
<dbReference type="Proteomes" id="UP000178953">
    <property type="component" value="Unassembled WGS sequence"/>
</dbReference>
<dbReference type="InterPro" id="IPR000683">
    <property type="entry name" value="Gfo/Idh/MocA-like_OxRdtase_N"/>
</dbReference>
<evidence type="ECO:0000256" key="1">
    <source>
        <dbReference type="ARBA" id="ARBA00010928"/>
    </source>
</evidence>
<gene>
    <name evidence="4" type="primary">iolG</name>
    <name evidence="7" type="ORF">BEL07_16220</name>
</gene>
<comment type="caution">
    <text evidence="7">The sequence shown here is derived from an EMBL/GenBank/DDBJ whole genome shotgun (WGS) entry which is preliminary data.</text>
</comment>
<proteinExistence type="inferred from homology"/>
<reference evidence="7 8" key="1">
    <citation type="submission" date="2016-09" db="EMBL/GenBank/DDBJ databases">
        <title>genome sequence of Mycobacterium sp. 739 SCH.</title>
        <authorList>
            <person name="Greninger A.L."/>
            <person name="Qin X."/>
            <person name="Jerome K."/>
            <person name="Vora S."/>
            <person name="Quinn K."/>
        </authorList>
    </citation>
    <scope>NUCLEOTIDE SEQUENCE [LARGE SCALE GENOMIC DNA]</scope>
    <source>
        <strain evidence="7 8">SCH</strain>
    </source>
</reference>
<dbReference type="Pfam" id="PF01408">
    <property type="entry name" value="GFO_IDH_MocA"/>
    <property type="match status" value="1"/>
</dbReference>
<evidence type="ECO:0000259" key="5">
    <source>
        <dbReference type="Pfam" id="PF01408"/>
    </source>
</evidence>
<dbReference type="InterPro" id="IPR023794">
    <property type="entry name" value="MI/DCI_dehydrogenase"/>
</dbReference>
<comment type="catalytic activity">
    <reaction evidence="4">
        <text>myo-inositol + NAD(+) = scyllo-inosose + NADH + H(+)</text>
        <dbReference type="Rhea" id="RHEA:16949"/>
        <dbReference type="ChEBI" id="CHEBI:15378"/>
        <dbReference type="ChEBI" id="CHEBI:17268"/>
        <dbReference type="ChEBI" id="CHEBI:17811"/>
        <dbReference type="ChEBI" id="CHEBI:57540"/>
        <dbReference type="ChEBI" id="CHEBI:57945"/>
        <dbReference type="EC" id="1.1.1.18"/>
    </reaction>
</comment>
<dbReference type="GO" id="GO:0019310">
    <property type="term" value="P:inositol catabolic process"/>
    <property type="evidence" value="ECO:0007669"/>
    <property type="project" value="UniProtKB-UniRule"/>
</dbReference>
<evidence type="ECO:0000313" key="7">
    <source>
        <dbReference type="EMBL" id="OFJ52649.1"/>
    </source>
</evidence>
<dbReference type="EC" id="1.1.1.18" evidence="4"/>
<comment type="similarity">
    <text evidence="1 4">Belongs to the Gfo/Idh/MocA family.</text>
</comment>
<feature type="domain" description="Gfo/Idh/MocA-like oxidoreductase C-terminal" evidence="6">
    <location>
        <begin position="137"/>
        <end position="332"/>
    </location>
</feature>
<comment type="subunit">
    <text evidence="4">Homotetramer.</text>
</comment>
<keyword evidence="2 4" id="KW-0560">Oxidoreductase</keyword>
<dbReference type="PANTHER" id="PTHR43593:SF1">
    <property type="entry name" value="INOSITOL 2-DEHYDROGENASE"/>
    <property type="match status" value="1"/>
</dbReference>
<accession>A0A1E8Q3L3</accession>
<dbReference type="GO" id="GO:0000166">
    <property type="term" value="F:nucleotide binding"/>
    <property type="evidence" value="ECO:0007669"/>
    <property type="project" value="InterPro"/>
</dbReference>
<name>A0A1E8Q3L3_9MYCO</name>
<feature type="domain" description="Gfo/Idh/MocA-like oxidoreductase N-terminal" evidence="5">
    <location>
        <begin position="4"/>
        <end position="124"/>
    </location>
</feature>
<dbReference type="RefSeq" id="WP_070354151.1">
    <property type="nucleotide sequence ID" value="NZ_CP043474.1"/>
</dbReference>
<dbReference type="SUPFAM" id="SSF55347">
    <property type="entry name" value="Glyceraldehyde-3-phosphate dehydrogenase-like, C-terminal domain"/>
    <property type="match status" value="1"/>
</dbReference>
<dbReference type="InterPro" id="IPR036291">
    <property type="entry name" value="NAD(P)-bd_dom_sf"/>
</dbReference>
<dbReference type="HAMAP" id="MF_01671">
    <property type="entry name" value="IolG"/>
    <property type="match status" value="1"/>
</dbReference>
<dbReference type="GO" id="GO:0050112">
    <property type="term" value="F:inositol 2-dehydrogenase (NAD+) activity"/>
    <property type="evidence" value="ECO:0007669"/>
    <property type="project" value="UniProtKB-UniRule"/>
</dbReference>
<dbReference type="PANTHER" id="PTHR43593">
    <property type="match status" value="1"/>
</dbReference>
<evidence type="ECO:0000313" key="8">
    <source>
        <dbReference type="Proteomes" id="UP000178953"/>
    </source>
</evidence>
<dbReference type="InterPro" id="IPR050424">
    <property type="entry name" value="Gfo-Idh-MocA_inositol_DH"/>
</dbReference>
<comment type="function">
    <text evidence="4">Involved in the oxidation of myo-inositol (MI) to 2-keto-myo-inositol (2KMI or 2-inosose).</text>
</comment>
<dbReference type="InterPro" id="IPR004104">
    <property type="entry name" value="Gfo/Idh/MocA-like_OxRdtase_C"/>
</dbReference>
<protein>
    <recommendedName>
        <fullName evidence="4">Inositol 2-dehydrogenase</fullName>
        <ecNumber evidence="4">1.1.1.18</ecNumber>
    </recommendedName>
    <alternativeName>
        <fullName evidence="4">Myo-inositol 2-dehydrogenase</fullName>
        <shortName evidence="4">MI 2-dehydrogenase</shortName>
    </alternativeName>
</protein>
<evidence type="ECO:0000256" key="4">
    <source>
        <dbReference type="HAMAP-Rule" id="MF_01671"/>
    </source>
</evidence>
<sequence length="343" mass="36439">MSDLKIAVLGVGMMGADHVARITARISGARVVVVNDYLTEKAEAIAAGIPGCRAIADPLDAIADPEVDAVVLATPGPTHEKQLLACLEHGKPVLCEKPLTTDVESSLAVVKAEAAQGKRLIQVGFMRRFDHEYVQLKSLMDAGEFGEPLVLHCVHRNPAVPPNFDSSMIVRDSLVHEVDVTRFLFDEEIVSVQIIRPAANPGAPQGLQDPQIAIFKTASGKHVDVEVFVTTGVAYEVRTELVGEKGSAFIGLDVGLVRKGAPGTWGGQITPSFKERFGQAYDTEFQRWVDAVKAGDDAGDYTDGPTAWDGYAAAAVCEAGVESLNTGQPVAVKLVDRASITGA</sequence>
<dbReference type="Gene3D" id="3.40.50.720">
    <property type="entry name" value="NAD(P)-binding Rossmann-like Domain"/>
    <property type="match status" value="1"/>
</dbReference>
<keyword evidence="3 4" id="KW-0520">NAD</keyword>
<keyword evidence="8" id="KW-1185">Reference proteome</keyword>
<dbReference type="Pfam" id="PF02894">
    <property type="entry name" value="GFO_IDH_MocA_C"/>
    <property type="match status" value="1"/>
</dbReference>
<evidence type="ECO:0000259" key="6">
    <source>
        <dbReference type="Pfam" id="PF02894"/>
    </source>
</evidence>
<evidence type="ECO:0000256" key="2">
    <source>
        <dbReference type="ARBA" id="ARBA00023002"/>
    </source>
</evidence>
<dbReference type="SUPFAM" id="SSF51735">
    <property type="entry name" value="NAD(P)-binding Rossmann-fold domains"/>
    <property type="match status" value="1"/>
</dbReference>
<dbReference type="EMBL" id="MCHX01000036">
    <property type="protein sequence ID" value="OFJ52649.1"/>
    <property type="molecule type" value="Genomic_DNA"/>
</dbReference>
<organism evidence="7 8">
    <name type="scientific">Mycolicibacterium grossiae</name>
    <dbReference type="NCBI Taxonomy" id="1552759"/>
    <lineage>
        <taxon>Bacteria</taxon>
        <taxon>Bacillati</taxon>
        <taxon>Actinomycetota</taxon>
        <taxon>Actinomycetes</taxon>
        <taxon>Mycobacteriales</taxon>
        <taxon>Mycobacteriaceae</taxon>
        <taxon>Mycolicibacterium</taxon>
    </lineage>
</organism>
<dbReference type="AlphaFoldDB" id="A0A1E8Q3L3"/>
<dbReference type="Gene3D" id="3.30.360.10">
    <property type="entry name" value="Dihydrodipicolinate Reductase, domain 2"/>
    <property type="match status" value="1"/>
</dbReference>
<evidence type="ECO:0000256" key="3">
    <source>
        <dbReference type="ARBA" id="ARBA00023027"/>
    </source>
</evidence>